<dbReference type="OMA" id="ETITVHC"/>
<dbReference type="OrthoDB" id="1902587at2759"/>
<evidence type="ECO:0000256" key="5">
    <source>
        <dbReference type="PROSITE-ProRule" id="PRU00277"/>
    </source>
</evidence>
<gene>
    <name evidence="7" type="ORF">X975_10220</name>
</gene>
<dbReference type="InterPro" id="IPR046357">
    <property type="entry name" value="PPIase_dom_sf"/>
</dbReference>
<keyword evidence="8" id="KW-1185">Reference proteome</keyword>
<proteinExistence type="predicted"/>
<evidence type="ECO:0000256" key="3">
    <source>
        <dbReference type="ARBA" id="ARBA00023110"/>
    </source>
</evidence>
<dbReference type="AlphaFoldDB" id="A0A087TDP3"/>
<dbReference type="GO" id="GO:0005737">
    <property type="term" value="C:cytoplasm"/>
    <property type="evidence" value="ECO:0007669"/>
    <property type="project" value="TreeGrafter"/>
</dbReference>
<keyword evidence="3 5" id="KW-0697">Rotamase</keyword>
<dbReference type="Gene3D" id="3.10.50.40">
    <property type="match status" value="1"/>
</dbReference>
<evidence type="ECO:0000313" key="7">
    <source>
        <dbReference type="EMBL" id="KFM63232.1"/>
    </source>
</evidence>
<dbReference type="Proteomes" id="UP000054359">
    <property type="component" value="Unassembled WGS sequence"/>
</dbReference>
<dbReference type="InterPro" id="IPR001179">
    <property type="entry name" value="PPIase_FKBP_dom"/>
</dbReference>
<dbReference type="EMBL" id="KK114752">
    <property type="protein sequence ID" value="KFM63232.1"/>
    <property type="molecule type" value="Genomic_DNA"/>
</dbReference>
<dbReference type="GO" id="GO:0003755">
    <property type="term" value="F:peptidyl-prolyl cis-trans isomerase activity"/>
    <property type="evidence" value="ECO:0007669"/>
    <property type="project" value="UniProtKB-KW"/>
</dbReference>
<evidence type="ECO:0000256" key="4">
    <source>
        <dbReference type="ARBA" id="ARBA00023235"/>
    </source>
</evidence>
<dbReference type="InterPro" id="IPR050689">
    <property type="entry name" value="FKBP-type_PPIase"/>
</dbReference>
<evidence type="ECO:0000259" key="6">
    <source>
        <dbReference type="PROSITE" id="PS50059"/>
    </source>
</evidence>
<dbReference type="STRING" id="407821.A0A087TDP3"/>
<reference evidence="7 8" key="1">
    <citation type="submission" date="2013-11" db="EMBL/GenBank/DDBJ databases">
        <title>Genome sequencing of Stegodyphus mimosarum.</title>
        <authorList>
            <person name="Bechsgaard J."/>
        </authorList>
    </citation>
    <scope>NUCLEOTIDE SEQUENCE [LARGE SCALE GENOMIC DNA]</scope>
</reference>
<feature type="non-terminal residue" evidence="7">
    <location>
        <position position="144"/>
    </location>
</feature>
<evidence type="ECO:0000313" key="8">
    <source>
        <dbReference type="Proteomes" id="UP000054359"/>
    </source>
</evidence>
<comment type="catalytic activity">
    <reaction evidence="1 5">
        <text>[protein]-peptidylproline (omega=180) = [protein]-peptidylproline (omega=0)</text>
        <dbReference type="Rhea" id="RHEA:16237"/>
        <dbReference type="Rhea" id="RHEA-COMP:10747"/>
        <dbReference type="Rhea" id="RHEA-COMP:10748"/>
        <dbReference type="ChEBI" id="CHEBI:83833"/>
        <dbReference type="ChEBI" id="CHEBI:83834"/>
        <dbReference type="EC" id="5.2.1.8"/>
    </reaction>
</comment>
<dbReference type="Pfam" id="PF00254">
    <property type="entry name" value="FKBP_C"/>
    <property type="match status" value="1"/>
</dbReference>
<organism evidence="7 8">
    <name type="scientific">Stegodyphus mimosarum</name>
    <name type="common">African social velvet spider</name>
    <dbReference type="NCBI Taxonomy" id="407821"/>
    <lineage>
        <taxon>Eukaryota</taxon>
        <taxon>Metazoa</taxon>
        <taxon>Ecdysozoa</taxon>
        <taxon>Arthropoda</taxon>
        <taxon>Chelicerata</taxon>
        <taxon>Arachnida</taxon>
        <taxon>Araneae</taxon>
        <taxon>Araneomorphae</taxon>
        <taxon>Entelegynae</taxon>
        <taxon>Eresoidea</taxon>
        <taxon>Eresidae</taxon>
        <taxon>Stegodyphus</taxon>
    </lineage>
</organism>
<accession>A0A087TDP3</accession>
<dbReference type="PANTHER" id="PTHR10516">
    <property type="entry name" value="PEPTIDYL-PROLYL CIS-TRANS ISOMERASE"/>
    <property type="match status" value="1"/>
</dbReference>
<evidence type="ECO:0000256" key="1">
    <source>
        <dbReference type="ARBA" id="ARBA00000971"/>
    </source>
</evidence>
<protein>
    <recommendedName>
        <fullName evidence="2 5">peptidylprolyl isomerase</fullName>
        <ecNumber evidence="2 5">5.2.1.8</ecNumber>
    </recommendedName>
</protein>
<dbReference type="EC" id="5.2.1.8" evidence="2 5"/>
<keyword evidence="4 5" id="KW-0413">Isomerase</keyword>
<feature type="domain" description="PPIase FKBP-type" evidence="6">
    <location>
        <begin position="27"/>
        <end position="118"/>
    </location>
</feature>
<dbReference type="PANTHER" id="PTHR10516:SF443">
    <property type="entry name" value="FK506-BINDING PROTEIN 59-RELATED"/>
    <property type="match status" value="1"/>
</dbReference>
<dbReference type="PROSITE" id="PS50059">
    <property type="entry name" value="FKBP_PPIASE"/>
    <property type="match status" value="1"/>
</dbReference>
<name>A0A087TDP3_STEMI</name>
<evidence type="ECO:0000256" key="2">
    <source>
        <dbReference type="ARBA" id="ARBA00013194"/>
    </source>
</evidence>
<dbReference type="SUPFAM" id="SSF54534">
    <property type="entry name" value="FKBP-like"/>
    <property type="match status" value="1"/>
</dbReference>
<sequence length="144" mass="15851">MSNVVQVSDGVFKEVLRPGSGNIPQRGSTITVHCTGCLANPLKKFWSTKDPGQSPFTFQVGLGKVIKGWDEACLTMQQGEIARISIRSDKGYGSQGFPAWGIHPNADLQFEIEILSIQKEKILLIKKGISYNTKTCHTSLDKEK</sequence>